<keyword evidence="2" id="KW-1185">Reference proteome</keyword>
<dbReference type="RefSeq" id="WP_404547435.1">
    <property type="nucleotide sequence ID" value="NZ_JADIKJ010000012.1"/>
</dbReference>
<accession>A0ABW8JIU7</accession>
<organism evidence="1 2">
    <name type="scientific">Dyella jejuensis</name>
    <dbReference type="NCBI Taxonomy" id="1432009"/>
    <lineage>
        <taxon>Bacteria</taxon>
        <taxon>Pseudomonadati</taxon>
        <taxon>Pseudomonadota</taxon>
        <taxon>Gammaproteobacteria</taxon>
        <taxon>Lysobacterales</taxon>
        <taxon>Rhodanobacteraceae</taxon>
        <taxon>Dyella</taxon>
    </lineage>
</organism>
<dbReference type="Proteomes" id="UP001620461">
    <property type="component" value="Unassembled WGS sequence"/>
</dbReference>
<evidence type="ECO:0000313" key="2">
    <source>
        <dbReference type="Proteomes" id="UP001620461"/>
    </source>
</evidence>
<dbReference type="SUPFAM" id="SSF89232">
    <property type="entry name" value="Hypothetical protein TM1070"/>
    <property type="match status" value="1"/>
</dbReference>
<protein>
    <submittedName>
        <fullName evidence="1">Sensory rhodopsin transducer</fullName>
    </submittedName>
</protein>
<dbReference type="Gene3D" id="2.60.290.11">
    <property type="entry name" value="TM1070-like"/>
    <property type="match status" value="1"/>
</dbReference>
<dbReference type="EMBL" id="JADIKJ010000012">
    <property type="protein sequence ID" value="MFK2900914.1"/>
    <property type="molecule type" value="Genomic_DNA"/>
</dbReference>
<dbReference type="Pfam" id="PF07100">
    <property type="entry name" value="ASRT"/>
    <property type="match status" value="1"/>
</dbReference>
<gene>
    <name evidence="1" type="ORF">ISP15_11260</name>
</gene>
<proteinExistence type="predicted"/>
<dbReference type="PIRSF" id="PIRSF008711">
    <property type="entry name" value="UCP008711"/>
    <property type="match status" value="1"/>
</dbReference>
<dbReference type="InterPro" id="IPR009794">
    <property type="entry name" value="ASRT"/>
</dbReference>
<name>A0ABW8JIU7_9GAMM</name>
<comment type="caution">
    <text evidence="1">The sequence shown here is derived from an EMBL/GenBank/DDBJ whole genome shotgun (WGS) entry which is preliminary data.</text>
</comment>
<evidence type="ECO:0000313" key="1">
    <source>
        <dbReference type="EMBL" id="MFK2900914.1"/>
    </source>
</evidence>
<sequence>MNAPAIGSRRWAIAEGYIPLNPTPSDDPRLVSHEAACLLNANDQDAQVTLTVYFKDREPAGPYRAVVPARRTLHLRMNDLSDPEPVPRDTDYSVVLESDVPIVVQHTRLDSRQSALALISTIAYASGGA</sequence>
<reference evidence="1 2" key="1">
    <citation type="submission" date="2020-10" db="EMBL/GenBank/DDBJ databases">
        <title>Phylogeny of dyella-like bacteria.</title>
        <authorList>
            <person name="Fu J."/>
        </authorList>
    </citation>
    <scope>NUCLEOTIDE SEQUENCE [LARGE SCALE GENOMIC DNA]</scope>
    <source>
        <strain evidence="1 2">JP1</strain>
    </source>
</reference>
<dbReference type="InterPro" id="IPR036698">
    <property type="entry name" value="TM1070-like_sf"/>
</dbReference>